<gene>
    <name evidence="1" type="ORF">NUH22_00525</name>
</gene>
<evidence type="ECO:0000313" key="2">
    <source>
        <dbReference type="Proteomes" id="UP001060018"/>
    </source>
</evidence>
<dbReference type="Pfam" id="PF08877">
    <property type="entry name" value="MepB-like"/>
    <property type="match status" value="1"/>
</dbReference>
<proteinExistence type="predicted"/>
<accession>A0AA94XXP8</accession>
<dbReference type="AlphaFoldDB" id="A0AA94XXP8"/>
<organism evidence="1 2">
    <name type="scientific">Glutamicibacter halophytocola</name>
    <dbReference type="NCBI Taxonomy" id="1933880"/>
    <lineage>
        <taxon>Bacteria</taxon>
        <taxon>Bacillati</taxon>
        <taxon>Actinomycetota</taxon>
        <taxon>Actinomycetes</taxon>
        <taxon>Micrococcales</taxon>
        <taxon>Micrococcaceae</taxon>
        <taxon>Glutamicibacter</taxon>
    </lineage>
</organism>
<dbReference type="EMBL" id="CP102487">
    <property type="protein sequence ID" value="UUX59168.1"/>
    <property type="molecule type" value="Genomic_DNA"/>
</dbReference>
<sequence>MKYTALERYCLVTGHTHSEVTPDEQQSDYQAGVAKIDGQLWRIRTARITPTKSGGFVAIWQRDNTGTTAPYEFDEGLHGVLVFIEEGKNFGVFRFAQQHLERLGVFASASSPGKRGFRIYPSWTTGLKGQAKKSQENQLPAFTLLAG</sequence>
<reference evidence="1" key="1">
    <citation type="journal article" date="2022" name="Pest Manag. Sci.">
        <title>Glutamicibacter halophytocola-mediated host fitness of potato tuber moth on Solanaceae crops.</title>
        <authorList>
            <person name="Wang W."/>
            <person name="Xiao G."/>
            <person name="Du G."/>
            <person name="Chang L."/>
            <person name="Yang Y."/>
            <person name="Ye J."/>
            <person name="Chen B."/>
        </authorList>
    </citation>
    <scope>NUCLEOTIDE SEQUENCE</scope>
    <source>
        <strain evidence="1">S2</strain>
    </source>
</reference>
<evidence type="ECO:0000313" key="1">
    <source>
        <dbReference type="EMBL" id="UUX59168.1"/>
    </source>
</evidence>
<dbReference type="InterPro" id="IPR011235">
    <property type="entry name" value="MepB-like"/>
</dbReference>
<name>A0AA94XXP8_9MICC</name>
<protein>
    <submittedName>
        <fullName evidence="1">MepB family protein</fullName>
    </submittedName>
</protein>
<dbReference type="Proteomes" id="UP001060018">
    <property type="component" value="Chromosome"/>
</dbReference>
<dbReference type="InterPro" id="IPR038231">
    <property type="entry name" value="MepB-like_sf"/>
</dbReference>
<dbReference type="Gene3D" id="3.40.1350.140">
    <property type="entry name" value="MepB-like"/>
    <property type="match status" value="1"/>
</dbReference>
<dbReference type="RefSeq" id="WP_257745732.1">
    <property type="nucleotide sequence ID" value="NZ_CP102487.1"/>
</dbReference>